<keyword evidence="1" id="KW-1133">Transmembrane helix</keyword>
<keyword evidence="1" id="KW-0812">Transmembrane</keyword>
<evidence type="ECO:0000256" key="1">
    <source>
        <dbReference type="SAM" id="Phobius"/>
    </source>
</evidence>
<gene>
    <name evidence="2" type="ORF">NB063_13575</name>
</gene>
<feature type="transmembrane region" description="Helical" evidence="1">
    <location>
        <begin position="69"/>
        <end position="89"/>
    </location>
</feature>
<protein>
    <submittedName>
        <fullName evidence="2">Uncharacterized protein</fullName>
    </submittedName>
</protein>
<comment type="caution">
    <text evidence="2">The sequence shown here is derived from an EMBL/GenBank/DDBJ whole genome shotgun (WGS) entry which is preliminary data.</text>
</comment>
<dbReference type="RefSeq" id="WP_250929267.1">
    <property type="nucleotide sequence ID" value="NZ_JAMQBK010000035.1"/>
</dbReference>
<feature type="transmembrane region" description="Helical" evidence="1">
    <location>
        <begin position="101"/>
        <end position="122"/>
    </location>
</feature>
<accession>A0ABT0U5L2</accession>
<feature type="transmembrane region" description="Helical" evidence="1">
    <location>
        <begin position="128"/>
        <end position="145"/>
    </location>
</feature>
<dbReference type="Proteomes" id="UP001202961">
    <property type="component" value="Unassembled WGS sequence"/>
</dbReference>
<sequence>MTENPYAAPQASAEQMVPSRNGPTYCVTHVGFGAIATACSAWVLLGVGNIIGPPNGILDDTYQAVSPSILTYGALAGIGLGVAAAMLLTRASLVTSLAISLLCHSIGAATGVVGSIASRYWWSGLATYPVGAIASLGIAGLYLWLRRRAIGDVGQSKICADD</sequence>
<proteinExistence type="predicted"/>
<dbReference type="EMBL" id="JAMQBK010000035">
    <property type="protein sequence ID" value="MCM2371636.1"/>
    <property type="molecule type" value="Genomic_DNA"/>
</dbReference>
<evidence type="ECO:0000313" key="3">
    <source>
        <dbReference type="Proteomes" id="UP001202961"/>
    </source>
</evidence>
<feature type="transmembrane region" description="Helical" evidence="1">
    <location>
        <begin position="25"/>
        <end position="49"/>
    </location>
</feature>
<organism evidence="2 3">
    <name type="scientific">Aporhodopirellula aestuarii</name>
    <dbReference type="NCBI Taxonomy" id="2950107"/>
    <lineage>
        <taxon>Bacteria</taxon>
        <taxon>Pseudomonadati</taxon>
        <taxon>Planctomycetota</taxon>
        <taxon>Planctomycetia</taxon>
        <taxon>Pirellulales</taxon>
        <taxon>Pirellulaceae</taxon>
        <taxon>Aporhodopirellula</taxon>
    </lineage>
</organism>
<keyword evidence="1" id="KW-0472">Membrane</keyword>
<reference evidence="2 3" key="1">
    <citation type="journal article" date="2022" name="Syst. Appl. Microbiol.">
        <title>Rhodopirellula aestuarii sp. nov., a novel member of the genus Rhodopirellula isolated from brackish sediments collected in the Tagus River estuary, Portugal.</title>
        <authorList>
            <person name="Vitorino I.R."/>
            <person name="Klimek D."/>
            <person name="Calusinska M."/>
            <person name="Lobo-da-Cunha A."/>
            <person name="Vasconcelos V."/>
            <person name="Lage O.M."/>
        </authorList>
    </citation>
    <scope>NUCLEOTIDE SEQUENCE [LARGE SCALE GENOMIC DNA]</scope>
    <source>
        <strain evidence="2 3">ICT_H3.1</strain>
    </source>
</reference>
<name>A0ABT0U5L2_9BACT</name>
<keyword evidence="3" id="KW-1185">Reference proteome</keyword>
<evidence type="ECO:0000313" key="2">
    <source>
        <dbReference type="EMBL" id="MCM2371636.1"/>
    </source>
</evidence>